<evidence type="ECO:0000313" key="1">
    <source>
        <dbReference type="EMBL" id="CUP33975.1"/>
    </source>
</evidence>
<sequence>MKDLNLIGTVSSYIDERILDRLQFLFPNYPLLHRQRIYLESDYDIVNVGDDIAFINIDYEMAGIKGLNWGMIGQNIDFDLKIVYSFYSILKNGGKLVFPLSMNQLLDSNKTIEALYDYLLPSNRRNNVISKISKKTILFDHRLRRFTSIKHKENISLSSIKHGKGVRLEIIDRLKSLASFCNERDLDLLIIFLPCPINIQRQFSIVYETVDRIVNIPDIHVLNYLDDSKYYDPDMYIPSGQILKAQYRVPFTKEIFNF</sequence>
<organism evidence="1 3">
    <name type="scientific">Bacteroides thetaiotaomicron</name>
    <dbReference type="NCBI Taxonomy" id="818"/>
    <lineage>
        <taxon>Bacteria</taxon>
        <taxon>Pseudomonadati</taxon>
        <taxon>Bacteroidota</taxon>
        <taxon>Bacteroidia</taxon>
        <taxon>Bacteroidales</taxon>
        <taxon>Bacteroidaceae</taxon>
        <taxon>Bacteroides</taxon>
    </lineage>
</organism>
<dbReference type="AlphaFoldDB" id="A0A174MJ65"/>
<dbReference type="EMBL" id="CZAP01000004">
    <property type="protein sequence ID" value="CUP33975.1"/>
    <property type="molecule type" value="Genomic_DNA"/>
</dbReference>
<gene>
    <name evidence="1" type="ORF">ERS852511_01829</name>
    <name evidence="2" type="ORF">K0H07_28485</name>
</gene>
<dbReference type="Proteomes" id="UP000095576">
    <property type="component" value="Unassembled WGS sequence"/>
</dbReference>
<evidence type="ECO:0000313" key="3">
    <source>
        <dbReference type="Proteomes" id="UP000095576"/>
    </source>
</evidence>
<evidence type="ECO:0000313" key="2">
    <source>
        <dbReference type="EMBL" id="MCE9241062.1"/>
    </source>
</evidence>
<protein>
    <submittedName>
        <fullName evidence="1">Uncharacterized protein</fullName>
    </submittedName>
</protein>
<reference evidence="1 3" key="1">
    <citation type="submission" date="2015-09" db="EMBL/GenBank/DDBJ databases">
        <authorList>
            <consortium name="Pathogen Informatics"/>
        </authorList>
    </citation>
    <scope>NUCLEOTIDE SEQUENCE [LARGE SCALE GENOMIC DNA]</scope>
    <source>
        <strain evidence="1 3">2789STDY5834899</strain>
    </source>
</reference>
<dbReference type="EMBL" id="JAHYQA010000041">
    <property type="protein sequence ID" value="MCE9241062.1"/>
    <property type="molecule type" value="Genomic_DNA"/>
</dbReference>
<proteinExistence type="predicted"/>
<dbReference type="Proteomes" id="UP001200544">
    <property type="component" value="Unassembled WGS sequence"/>
</dbReference>
<reference evidence="2" key="2">
    <citation type="submission" date="2021-07" db="EMBL/GenBank/DDBJ databases">
        <title>Comparative genomics of Bacteroides fragilis group isolates reveals species-dependent resistance mechanisms and validates clinical tools for resistance prediction.</title>
        <authorList>
            <person name="Wallace M.J."/>
            <person name="Jean S."/>
            <person name="Wallace M.A."/>
            <person name="Carey-Ann B.D."/>
            <person name="Dantas G."/>
        </authorList>
    </citation>
    <scope>NUCLEOTIDE SEQUENCE</scope>
    <source>
        <strain evidence="2">BJH_160</strain>
    </source>
</reference>
<accession>A0A174MJ65</accession>
<dbReference type="RefSeq" id="WP_055299460.1">
    <property type="nucleotide sequence ID" value="NZ_BAABZI010000001.1"/>
</dbReference>
<name>A0A174MJ65_BACT4</name>